<keyword evidence="7" id="KW-1015">Disulfide bond</keyword>
<gene>
    <name evidence="9" type="ORF">QBC37DRAFT_284047</name>
</gene>
<protein>
    <recommendedName>
        <fullName evidence="8">Carboxylic ester hydrolase</fullName>
        <ecNumber evidence="8">3.1.1.-</ecNumber>
    </recommendedName>
</protein>
<dbReference type="SUPFAM" id="SSF53474">
    <property type="entry name" value="alpha/beta-Hydrolases"/>
    <property type="match status" value="1"/>
</dbReference>
<reference evidence="9" key="1">
    <citation type="journal article" date="2023" name="Mol. Phylogenet. Evol.">
        <title>Genome-scale phylogeny and comparative genomics of the fungal order Sordariales.</title>
        <authorList>
            <person name="Hensen N."/>
            <person name="Bonometti L."/>
            <person name="Westerberg I."/>
            <person name="Brannstrom I.O."/>
            <person name="Guillou S."/>
            <person name="Cros-Aarteil S."/>
            <person name="Calhoun S."/>
            <person name="Haridas S."/>
            <person name="Kuo A."/>
            <person name="Mondo S."/>
            <person name="Pangilinan J."/>
            <person name="Riley R."/>
            <person name="LaButti K."/>
            <person name="Andreopoulos B."/>
            <person name="Lipzen A."/>
            <person name="Chen C."/>
            <person name="Yan M."/>
            <person name="Daum C."/>
            <person name="Ng V."/>
            <person name="Clum A."/>
            <person name="Steindorff A."/>
            <person name="Ohm R.A."/>
            <person name="Martin F."/>
            <person name="Silar P."/>
            <person name="Natvig D.O."/>
            <person name="Lalanne C."/>
            <person name="Gautier V."/>
            <person name="Ament-Velasquez S.L."/>
            <person name="Kruys A."/>
            <person name="Hutchinson M.I."/>
            <person name="Powell A.J."/>
            <person name="Barry K."/>
            <person name="Miller A.N."/>
            <person name="Grigoriev I.V."/>
            <person name="Debuchy R."/>
            <person name="Gladieux P."/>
            <person name="Hiltunen Thoren M."/>
            <person name="Johannesson H."/>
        </authorList>
    </citation>
    <scope>NUCLEOTIDE SEQUENCE</scope>
    <source>
        <strain evidence="9">PSN293</strain>
    </source>
</reference>
<comment type="caution">
    <text evidence="9">The sequence shown here is derived from an EMBL/GenBank/DDBJ whole genome shotgun (WGS) entry which is preliminary data.</text>
</comment>
<keyword evidence="2" id="KW-0719">Serine esterase</keyword>
<dbReference type="InterPro" id="IPR029058">
    <property type="entry name" value="AB_hydrolase_fold"/>
</dbReference>
<dbReference type="Pfam" id="PF07519">
    <property type="entry name" value="Tannase"/>
    <property type="match status" value="1"/>
</dbReference>
<name>A0AAN6Y903_9PEZI</name>
<dbReference type="Proteomes" id="UP001301769">
    <property type="component" value="Unassembled WGS sequence"/>
</dbReference>
<evidence type="ECO:0000256" key="4">
    <source>
        <dbReference type="ARBA" id="ARBA00022729"/>
    </source>
</evidence>
<sequence>MLTMFVSGLLLALLLPAGHVEAVPAARQALRCTISSFTNVVVLPGVTVTIEKVTSISEGGSYQESSNLGFPQKIDKLPALCAVTVRVTNTSDTPSRPQSSYRFGLFLPIASKYNSRIFTVGSAAFAGGINWPSMSEGTHYGFAAISTDNGHNSAGSDMSWATPASLWDWGYRALHGSVVAGRVLIEHYYGKPIVRSYYAGCSTGGRQGLREIQYDANTFDGALIGAPAWDTVHLMPWISKMAVYQLQSSSGRLGTNQMSILAAEVVKQCDPQDGIVDNVVSQPSTCNFDISTITCNDPSRCLTAAQAQTAMRIYADYKHPSSGRLISNGFTLASEDQWYVYYGDDATLTDFDFAFPRYFLYNLSSTNFAWQNYTDSVALDSERINPGAATANKFDVSPKVQETKTPGKIIMYHGLADGVLSPKTSQLYYNSTIQAMGSSLTETQKWFRYFEIPGMQHCMFSNRQNAPWDIAAPGQPSWLRMLPSLGVGLPAVGDGWSVPGHLNDSDYDILAALIKWVEEDKPVERVIGTAFNSDFSVYRTRPICVWPKKAVYSGSGNVNNASTWRCQ</sequence>
<evidence type="ECO:0000256" key="7">
    <source>
        <dbReference type="ARBA" id="ARBA00023157"/>
    </source>
</evidence>
<dbReference type="AlphaFoldDB" id="A0AAN6Y903"/>
<reference evidence="9" key="2">
    <citation type="submission" date="2023-05" db="EMBL/GenBank/DDBJ databases">
        <authorList>
            <consortium name="Lawrence Berkeley National Laboratory"/>
            <person name="Steindorff A."/>
            <person name="Hensen N."/>
            <person name="Bonometti L."/>
            <person name="Westerberg I."/>
            <person name="Brannstrom I.O."/>
            <person name="Guillou S."/>
            <person name="Cros-Aarteil S."/>
            <person name="Calhoun S."/>
            <person name="Haridas S."/>
            <person name="Kuo A."/>
            <person name="Mondo S."/>
            <person name="Pangilinan J."/>
            <person name="Riley R."/>
            <person name="Labutti K."/>
            <person name="Andreopoulos B."/>
            <person name="Lipzen A."/>
            <person name="Chen C."/>
            <person name="Yanf M."/>
            <person name="Daum C."/>
            <person name="Ng V."/>
            <person name="Clum A."/>
            <person name="Ohm R."/>
            <person name="Martin F."/>
            <person name="Silar P."/>
            <person name="Natvig D."/>
            <person name="Lalanne C."/>
            <person name="Gautier V."/>
            <person name="Ament-Velasquez S.L."/>
            <person name="Kruys A."/>
            <person name="Hutchinson M.I."/>
            <person name="Powell A.J."/>
            <person name="Barry K."/>
            <person name="Miller A.N."/>
            <person name="Grigoriev I.V."/>
            <person name="Debuchy R."/>
            <person name="Gladieux P."/>
            <person name="Thoren M.H."/>
            <person name="Johannesson H."/>
        </authorList>
    </citation>
    <scope>NUCLEOTIDE SEQUENCE</scope>
    <source>
        <strain evidence="9">PSN293</strain>
    </source>
</reference>
<evidence type="ECO:0000256" key="8">
    <source>
        <dbReference type="RuleBase" id="RU361238"/>
    </source>
</evidence>
<keyword evidence="5 8" id="KW-0378">Hydrolase</keyword>
<evidence type="ECO:0000256" key="3">
    <source>
        <dbReference type="ARBA" id="ARBA00022723"/>
    </source>
</evidence>
<proteinExistence type="inferred from homology"/>
<dbReference type="EMBL" id="MU858095">
    <property type="protein sequence ID" value="KAK4214318.1"/>
    <property type="molecule type" value="Genomic_DNA"/>
</dbReference>
<evidence type="ECO:0000256" key="1">
    <source>
        <dbReference type="ARBA" id="ARBA00006249"/>
    </source>
</evidence>
<dbReference type="GO" id="GO:0030600">
    <property type="term" value="F:feruloyl esterase activity"/>
    <property type="evidence" value="ECO:0007669"/>
    <property type="project" value="UniProtKB-ARBA"/>
</dbReference>
<organism evidence="9 10">
    <name type="scientific">Rhypophila decipiens</name>
    <dbReference type="NCBI Taxonomy" id="261697"/>
    <lineage>
        <taxon>Eukaryota</taxon>
        <taxon>Fungi</taxon>
        <taxon>Dikarya</taxon>
        <taxon>Ascomycota</taxon>
        <taxon>Pezizomycotina</taxon>
        <taxon>Sordariomycetes</taxon>
        <taxon>Sordariomycetidae</taxon>
        <taxon>Sordariales</taxon>
        <taxon>Naviculisporaceae</taxon>
        <taxon>Rhypophila</taxon>
    </lineage>
</organism>
<dbReference type="GO" id="GO:0046872">
    <property type="term" value="F:metal ion binding"/>
    <property type="evidence" value="ECO:0007669"/>
    <property type="project" value="UniProtKB-KW"/>
</dbReference>
<keyword evidence="6" id="KW-0106">Calcium</keyword>
<evidence type="ECO:0000256" key="6">
    <source>
        <dbReference type="ARBA" id="ARBA00022837"/>
    </source>
</evidence>
<dbReference type="PANTHER" id="PTHR33938">
    <property type="entry name" value="FERULOYL ESTERASE B-RELATED"/>
    <property type="match status" value="1"/>
</dbReference>
<dbReference type="InterPro" id="IPR011118">
    <property type="entry name" value="Tannase/feruloyl_esterase"/>
</dbReference>
<feature type="signal peptide" evidence="8">
    <location>
        <begin position="1"/>
        <end position="22"/>
    </location>
</feature>
<dbReference type="EC" id="3.1.1.-" evidence="8"/>
<evidence type="ECO:0000313" key="10">
    <source>
        <dbReference type="Proteomes" id="UP001301769"/>
    </source>
</evidence>
<keyword evidence="3" id="KW-0479">Metal-binding</keyword>
<evidence type="ECO:0000256" key="2">
    <source>
        <dbReference type="ARBA" id="ARBA00022487"/>
    </source>
</evidence>
<feature type="chain" id="PRO_5042668147" description="Carboxylic ester hydrolase" evidence="8">
    <location>
        <begin position="23"/>
        <end position="567"/>
    </location>
</feature>
<comment type="similarity">
    <text evidence="1 8">Belongs to the tannase family.</text>
</comment>
<accession>A0AAN6Y903</accession>
<evidence type="ECO:0000256" key="5">
    <source>
        <dbReference type="ARBA" id="ARBA00022801"/>
    </source>
</evidence>
<keyword evidence="10" id="KW-1185">Reference proteome</keyword>
<evidence type="ECO:0000313" key="9">
    <source>
        <dbReference type="EMBL" id="KAK4214318.1"/>
    </source>
</evidence>
<keyword evidence="4 8" id="KW-0732">Signal</keyword>
<dbReference type="PANTHER" id="PTHR33938:SF2">
    <property type="entry name" value="CARBOXYLIC ESTER HYDROLASE"/>
    <property type="match status" value="1"/>
</dbReference>